<dbReference type="EMBL" id="CP149783">
    <property type="protein sequence ID" value="WYF46602.1"/>
    <property type="molecule type" value="Genomic_DNA"/>
</dbReference>
<evidence type="ECO:0000313" key="1">
    <source>
        <dbReference type="EMBL" id="WYF46602.1"/>
    </source>
</evidence>
<dbReference type="InterPro" id="IPR008979">
    <property type="entry name" value="Galactose-bd-like_sf"/>
</dbReference>
<name>A0AAU6Q8L8_9DEIO</name>
<dbReference type="Gene3D" id="2.60.120.260">
    <property type="entry name" value="Galactose-binding domain-like"/>
    <property type="match status" value="1"/>
</dbReference>
<protein>
    <recommendedName>
        <fullName evidence="2">CBM-cenC domain-containing protein</fullName>
    </recommendedName>
</protein>
<proteinExistence type="predicted"/>
<organism evidence="1">
    <name type="scientific">Deinococcus sp. VB142</name>
    <dbReference type="NCBI Taxonomy" id="3112952"/>
    <lineage>
        <taxon>Bacteria</taxon>
        <taxon>Thermotogati</taxon>
        <taxon>Deinococcota</taxon>
        <taxon>Deinococci</taxon>
        <taxon>Deinococcales</taxon>
        <taxon>Deinococcaceae</taxon>
        <taxon>Deinococcus</taxon>
    </lineage>
</organism>
<reference evidence="1" key="1">
    <citation type="submission" date="2024-03" db="EMBL/GenBank/DDBJ databases">
        <title>Deinococcus weizhi sp. nov., isolated from human skin.</title>
        <authorList>
            <person name="Wei Z."/>
            <person name="Tian F."/>
            <person name="Yang C."/>
            <person name="Xin L.T."/>
            <person name="Wen Z.J."/>
            <person name="Lan K.C."/>
            <person name="Yu L."/>
            <person name="Zhe W."/>
            <person name="Dan F.D."/>
            <person name="Jun W."/>
            <person name="Rui Z."/>
            <person name="Yong X.J."/>
            <person name="Ting Y."/>
            <person name="Wei X."/>
            <person name="Xu Z.G."/>
            <person name="Xin Z."/>
            <person name="Dong F.G."/>
            <person name="Ni X.M."/>
            <person name="Zheng M.G."/>
            <person name="Chun Y."/>
            <person name="Qian W.X."/>
        </authorList>
    </citation>
    <scope>NUCLEOTIDE SEQUENCE</scope>
    <source>
        <strain evidence="1">VB142</strain>
    </source>
</reference>
<dbReference type="RefSeq" id="WP_339098075.1">
    <property type="nucleotide sequence ID" value="NZ_CP149783.1"/>
</dbReference>
<sequence>MPLVAGQKYTLTFTGRASSPRSVAVGIGENGGSFARSLDTEADLMPTGKEFSHTFTAPVTNPSAQLQMAHGGFRGAEVSKRDRSGPRRD</sequence>
<gene>
    <name evidence="1" type="ORF">WDJ50_14395</name>
</gene>
<accession>A0AAU6Q8L8</accession>
<dbReference type="SUPFAM" id="SSF49785">
    <property type="entry name" value="Galactose-binding domain-like"/>
    <property type="match status" value="1"/>
</dbReference>
<dbReference type="AlphaFoldDB" id="A0AAU6Q8L8"/>
<evidence type="ECO:0008006" key="2">
    <source>
        <dbReference type="Google" id="ProtNLM"/>
    </source>
</evidence>